<name>A0A9Q3J0D1_9BASI</name>
<proteinExistence type="predicted"/>
<protein>
    <submittedName>
        <fullName evidence="2">Uncharacterized protein</fullName>
    </submittedName>
</protein>
<comment type="caution">
    <text evidence="2">The sequence shown here is derived from an EMBL/GenBank/DDBJ whole genome shotgun (WGS) entry which is preliminary data.</text>
</comment>
<evidence type="ECO:0000313" key="3">
    <source>
        <dbReference type="Proteomes" id="UP000765509"/>
    </source>
</evidence>
<keyword evidence="3" id="KW-1185">Reference proteome</keyword>
<gene>
    <name evidence="2" type="ORF">O181_092879</name>
</gene>
<dbReference type="EMBL" id="AVOT02059499">
    <property type="protein sequence ID" value="MBW0553164.1"/>
    <property type="molecule type" value="Genomic_DNA"/>
</dbReference>
<organism evidence="2 3">
    <name type="scientific">Austropuccinia psidii MF-1</name>
    <dbReference type="NCBI Taxonomy" id="1389203"/>
    <lineage>
        <taxon>Eukaryota</taxon>
        <taxon>Fungi</taxon>
        <taxon>Dikarya</taxon>
        <taxon>Basidiomycota</taxon>
        <taxon>Pucciniomycotina</taxon>
        <taxon>Pucciniomycetes</taxon>
        <taxon>Pucciniales</taxon>
        <taxon>Sphaerophragmiaceae</taxon>
        <taxon>Austropuccinia</taxon>
    </lineage>
</organism>
<evidence type="ECO:0000313" key="2">
    <source>
        <dbReference type="EMBL" id="MBW0553164.1"/>
    </source>
</evidence>
<dbReference type="Proteomes" id="UP000765509">
    <property type="component" value="Unassembled WGS sequence"/>
</dbReference>
<feature type="region of interest" description="Disordered" evidence="1">
    <location>
        <begin position="29"/>
        <end position="91"/>
    </location>
</feature>
<evidence type="ECO:0000256" key="1">
    <source>
        <dbReference type="SAM" id="MobiDB-lite"/>
    </source>
</evidence>
<sequence>MEELGHLGPLWLVCSTVCKLQEQLGPFWPDSNGAKGGQPVGPPEPTFYQKPQGPKRPEFPIIDHSTQDTNHGLWNAPEAPSHFQEGGFPSTSGKSLAQLKWIQACRNHV</sequence>
<accession>A0A9Q3J0D1</accession>
<dbReference type="AlphaFoldDB" id="A0A9Q3J0D1"/>
<reference evidence="2" key="1">
    <citation type="submission" date="2021-03" db="EMBL/GenBank/DDBJ databases">
        <title>Draft genome sequence of rust myrtle Austropuccinia psidii MF-1, a brazilian biotype.</title>
        <authorList>
            <person name="Quecine M.C."/>
            <person name="Pachon D.M.R."/>
            <person name="Bonatelli M.L."/>
            <person name="Correr F.H."/>
            <person name="Franceschini L.M."/>
            <person name="Leite T.F."/>
            <person name="Margarido G.R.A."/>
            <person name="Almeida C.A."/>
            <person name="Ferrarezi J.A."/>
            <person name="Labate C.A."/>
        </authorList>
    </citation>
    <scope>NUCLEOTIDE SEQUENCE</scope>
    <source>
        <strain evidence="2">MF-1</strain>
    </source>
</reference>